<gene>
    <name evidence="1" type="ORF">FEM48_Zijuj10G0020500</name>
</gene>
<evidence type="ECO:0000313" key="2">
    <source>
        <dbReference type="Proteomes" id="UP000813462"/>
    </source>
</evidence>
<accession>A0A978UKN0</accession>
<dbReference type="Proteomes" id="UP000813462">
    <property type="component" value="Unassembled WGS sequence"/>
</dbReference>
<sequence>MYVTRPLSVYRKSPALLSEPPPEGPNSGILVIQDEEAMPRKCFGLCETEKLRELPIPQNKSLELYYAQGIYWMRSLHFNNVFFVPVLDQPLSSNLYYAIHPSGKDRGEALTSSDEDNLEACCFCSYGPDVPPRPLDHHNKYQQMEICLEGRTLNPMGCKFSAKSAAGYPPQFLGRNWWKLTISSSPGYDLGEAAGLDTVLRARLPNFDFPLGDKKSKPVVVGKWYCPFMFVKERTPKTLKDEMNRLMYYEMTLEQNWELIFASENNGCSEGKTLVVDVDVQSEVVLVGGREAVVDERNVGDGFLWFRSFSNLGEETSVGLSLAIVERMKWEQERVGWIVGDEKKVRVEKAEEHRGLGEWKKFGCYVLTEREAYTCSSEEYLETCCFCTFAPTLEPKPLHPRNIYQQFEIHHKGSFNQIGGFVAKSIAPDGFPPKFLGRKGWEIHTQSSSHVLNLREAPRLNTSLRAQLPNFNFPLLNRSSDPVVVGKWYCPFMFIKEGTPKDQMAMSLYYVMTLEQRWEKIYACENESDEFGKGSCNAVVVDVPVERKVVAIGGRKGGGVHEEIDRVNGLVWYKGDGISVGLSLAIVERMEWEVKRRSPESLSLPTPEGPNSGYLVLFDQESETFTCLGCKDTDIRDLPFPQNKNLIIDYGSATGTESPTNDYEDVIFIPVLNQPLLSNRYYVIMRKGNHRGEASTSSKEEDVTTGCCCTYISDVKPRPLNPLDECQQFEIICKKHRGFKAKSVASDGIPSQLLRPKYWQVSMRTPRNYQLQDASGLDPSLRKRLPEFNNFSLSNGSSENVVVGKWYCPFMFVHEDLKLKDQIKISTFYEVTLEQRWHKIFSCDNAGSDQRKVVLVDVSVQKEEVSINGGRAANVGEAKNGVKNGVMWFKSCDSGEETKVGLSMLVVERMNWEEERVGCDGVDEKEVKVKRAEEYGGEDTGWRRFGCFVLVERFVFKRMDGSIVLAYDFKHTHQIRCKWE</sequence>
<protein>
    <submittedName>
        <fullName evidence="1">Uncharacterized protein</fullName>
    </submittedName>
</protein>
<comment type="caution">
    <text evidence="1">The sequence shown here is derived from an EMBL/GenBank/DDBJ whole genome shotgun (WGS) entry which is preliminary data.</text>
</comment>
<proteinExistence type="predicted"/>
<name>A0A978UKN0_ZIZJJ</name>
<dbReference type="AlphaFoldDB" id="A0A978UKN0"/>
<reference evidence="1" key="1">
    <citation type="journal article" date="2021" name="Front. Plant Sci.">
        <title>Chromosome-Scale Genome Assembly for Chinese Sour Jujube and Insights Into Its Genome Evolution and Domestication Signature.</title>
        <authorList>
            <person name="Shen L.-Y."/>
            <person name="Luo H."/>
            <person name="Wang X.-L."/>
            <person name="Wang X.-M."/>
            <person name="Qiu X.-J."/>
            <person name="Liu H."/>
            <person name="Zhou S.-S."/>
            <person name="Jia K.-H."/>
            <person name="Nie S."/>
            <person name="Bao Y.-T."/>
            <person name="Zhang R.-G."/>
            <person name="Yun Q.-Z."/>
            <person name="Chai Y.-H."/>
            <person name="Lu J.-Y."/>
            <person name="Li Y."/>
            <person name="Zhao S.-W."/>
            <person name="Mao J.-F."/>
            <person name="Jia S.-G."/>
            <person name="Mao Y.-M."/>
        </authorList>
    </citation>
    <scope>NUCLEOTIDE SEQUENCE</scope>
    <source>
        <strain evidence="1">AT0</strain>
        <tissue evidence="1">Leaf</tissue>
    </source>
</reference>
<dbReference type="InterPro" id="IPR010683">
    <property type="entry name" value="DUF1262"/>
</dbReference>
<organism evidence="1 2">
    <name type="scientific">Ziziphus jujuba var. spinosa</name>
    <dbReference type="NCBI Taxonomy" id="714518"/>
    <lineage>
        <taxon>Eukaryota</taxon>
        <taxon>Viridiplantae</taxon>
        <taxon>Streptophyta</taxon>
        <taxon>Embryophyta</taxon>
        <taxon>Tracheophyta</taxon>
        <taxon>Spermatophyta</taxon>
        <taxon>Magnoliopsida</taxon>
        <taxon>eudicotyledons</taxon>
        <taxon>Gunneridae</taxon>
        <taxon>Pentapetalae</taxon>
        <taxon>rosids</taxon>
        <taxon>fabids</taxon>
        <taxon>Rosales</taxon>
        <taxon>Rhamnaceae</taxon>
        <taxon>Paliureae</taxon>
        <taxon>Ziziphus</taxon>
    </lineage>
</organism>
<dbReference type="PANTHER" id="PTHR31050:SF7">
    <property type="entry name" value="DUF1262 FAMILY PROTEIN"/>
    <property type="match status" value="1"/>
</dbReference>
<dbReference type="PANTHER" id="PTHR31050">
    <property type="entry name" value="OS08G0413200 PROTEIN"/>
    <property type="match status" value="1"/>
</dbReference>
<dbReference type="Pfam" id="PF06880">
    <property type="entry name" value="DUF1262"/>
    <property type="match status" value="2"/>
</dbReference>
<dbReference type="EMBL" id="JAEACU010000010">
    <property type="protein sequence ID" value="KAH7515382.1"/>
    <property type="molecule type" value="Genomic_DNA"/>
</dbReference>
<evidence type="ECO:0000313" key="1">
    <source>
        <dbReference type="EMBL" id="KAH7515382.1"/>
    </source>
</evidence>